<evidence type="ECO:0000256" key="2">
    <source>
        <dbReference type="ARBA" id="ARBA00022679"/>
    </source>
</evidence>
<evidence type="ECO:0000256" key="5">
    <source>
        <dbReference type="ARBA" id="ARBA00034478"/>
    </source>
</evidence>
<keyword evidence="3 6" id="KW-0479">Metal-binding</keyword>
<feature type="binding site" evidence="6">
    <location>
        <position position="225"/>
    </location>
    <ligand>
        <name>Zn(2+)</name>
        <dbReference type="ChEBI" id="CHEBI:29105"/>
    </ligand>
</feature>
<dbReference type="NCBIfam" id="NF007020">
    <property type="entry name" value="PRK09485.1"/>
    <property type="match status" value="1"/>
</dbReference>
<evidence type="ECO:0000313" key="8">
    <source>
        <dbReference type="Proteomes" id="UP000515129"/>
    </source>
</evidence>
<dbReference type="GO" id="GO:0009086">
    <property type="term" value="P:methionine biosynthetic process"/>
    <property type="evidence" value="ECO:0007669"/>
    <property type="project" value="TreeGrafter"/>
</dbReference>
<dbReference type="OrthoDB" id="261426at2759"/>
<dbReference type="PANTHER" id="PTHR46015:SF1">
    <property type="entry name" value="HOMOCYSTEINE S-METHYLTRANSFERASE-LIKE ISOFORM 1"/>
    <property type="match status" value="1"/>
</dbReference>
<evidence type="ECO:0000256" key="3">
    <source>
        <dbReference type="ARBA" id="ARBA00022723"/>
    </source>
</evidence>
<protein>
    <submittedName>
        <fullName evidence="9">Uncharacterized protein LOC113050596</fullName>
    </submittedName>
</protein>
<keyword evidence="2 6" id="KW-0808">Transferase</keyword>
<dbReference type="GeneID" id="113050596"/>
<sequence>METSPFILDGGLATELEASGFQLQGDPLWSARILHTNPKAIKDVHFRFLKSGSDVITTATYQASIEGFVKYLGVRPEEAQQMIISGVQLAKETVREFMSHSPISEDRREPVVAGSVGPYGAFLHDGSEYTGAYEDKMTMEELKDWHRPQIQCLVKAGADLVAMETIPGLKEAEALVEVLREFPEAKAWLSFSCKDFQNISSGRRFSEAVQVACRSSQLVAVGVNCCPAPLVKPLLESAKSHKKADLSWVVYPNSGEGWDPKTGWKNEKRTSFAKLSLDWKEQGALWIGGCCRVGPADITELKQQHDII</sequence>
<accession>A0A6P6KAZ7</accession>
<feature type="binding site" evidence="6">
    <location>
        <position position="290"/>
    </location>
    <ligand>
        <name>Zn(2+)</name>
        <dbReference type="ChEBI" id="CHEBI:29105"/>
    </ligand>
</feature>
<gene>
    <name evidence="9" type="primary">LOC113050596</name>
</gene>
<dbReference type="InterPro" id="IPR003726">
    <property type="entry name" value="HCY_dom"/>
</dbReference>
<evidence type="ECO:0000256" key="6">
    <source>
        <dbReference type="PROSITE-ProRule" id="PRU00333"/>
    </source>
</evidence>
<evidence type="ECO:0000259" key="7">
    <source>
        <dbReference type="PROSITE" id="PS50970"/>
    </source>
</evidence>
<comment type="cofactor">
    <cofactor evidence="6">
        <name>Zn(2+)</name>
        <dbReference type="ChEBI" id="CHEBI:29105"/>
    </cofactor>
</comment>
<dbReference type="KEGG" id="caua:113050596"/>
<dbReference type="InterPro" id="IPR051486">
    <property type="entry name" value="Hcy_S-methyltransferase"/>
</dbReference>
<evidence type="ECO:0000256" key="1">
    <source>
        <dbReference type="ARBA" id="ARBA00022603"/>
    </source>
</evidence>
<keyword evidence="4 6" id="KW-0862">Zinc</keyword>
<organism evidence="8 9">
    <name type="scientific">Carassius auratus</name>
    <name type="common">Goldfish</name>
    <dbReference type="NCBI Taxonomy" id="7957"/>
    <lineage>
        <taxon>Eukaryota</taxon>
        <taxon>Metazoa</taxon>
        <taxon>Chordata</taxon>
        <taxon>Craniata</taxon>
        <taxon>Vertebrata</taxon>
        <taxon>Euteleostomi</taxon>
        <taxon>Actinopterygii</taxon>
        <taxon>Neopterygii</taxon>
        <taxon>Teleostei</taxon>
        <taxon>Ostariophysi</taxon>
        <taxon>Cypriniformes</taxon>
        <taxon>Cyprinidae</taxon>
        <taxon>Cyprininae</taxon>
        <taxon>Carassius</taxon>
    </lineage>
</organism>
<evidence type="ECO:0000256" key="4">
    <source>
        <dbReference type="ARBA" id="ARBA00022833"/>
    </source>
</evidence>
<dbReference type="FunFam" id="3.20.20.330:FF:000002">
    <property type="entry name" value="Homocysteine S-methyltransferase"/>
    <property type="match status" value="1"/>
</dbReference>
<keyword evidence="1 6" id="KW-0489">Methyltransferase</keyword>
<evidence type="ECO:0000313" key="9">
    <source>
        <dbReference type="RefSeq" id="XP_026069518.1"/>
    </source>
</evidence>
<feature type="binding site" evidence="6">
    <location>
        <position position="291"/>
    </location>
    <ligand>
        <name>Zn(2+)</name>
        <dbReference type="ChEBI" id="CHEBI:29105"/>
    </ligand>
</feature>
<reference evidence="9" key="1">
    <citation type="submission" date="2025-08" db="UniProtKB">
        <authorList>
            <consortium name="RefSeq"/>
        </authorList>
    </citation>
    <scope>IDENTIFICATION</scope>
    <source>
        <strain evidence="9">Wakin</strain>
        <tissue evidence="9">Muscle</tissue>
    </source>
</reference>
<dbReference type="SUPFAM" id="SSF82282">
    <property type="entry name" value="Homocysteine S-methyltransferase"/>
    <property type="match status" value="1"/>
</dbReference>
<dbReference type="GO" id="GO:0032259">
    <property type="term" value="P:methylation"/>
    <property type="evidence" value="ECO:0007669"/>
    <property type="project" value="UniProtKB-KW"/>
</dbReference>
<comment type="pathway">
    <text evidence="5">Amino-acid biosynthesis; L-methionine biosynthesis via de novo pathway.</text>
</comment>
<dbReference type="GO" id="GO:0046872">
    <property type="term" value="F:metal ion binding"/>
    <property type="evidence" value="ECO:0007669"/>
    <property type="project" value="UniProtKB-KW"/>
</dbReference>
<dbReference type="Gene3D" id="3.20.20.330">
    <property type="entry name" value="Homocysteine-binding-like domain"/>
    <property type="match status" value="1"/>
</dbReference>
<dbReference type="PANTHER" id="PTHR46015">
    <property type="entry name" value="ZGC:172121"/>
    <property type="match status" value="1"/>
</dbReference>
<dbReference type="InterPro" id="IPR036589">
    <property type="entry name" value="HCY_dom_sf"/>
</dbReference>
<dbReference type="PROSITE" id="PS50970">
    <property type="entry name" value="HCY"/>
    <property type="match status" value="1"/>
</dbReference>
<feature type="domain" description="Hcy-binding" evidence="7">
    <location>
        <begin position="1"/>
        <end position="305"/>
    </location>
</feature>
<dbReference type="AlphaFoldDB" id="A0A6P6KAZ7"/>
<dbReference type="Pfam" id="PF02574">
    <property type="entry name" value="S-methyl_trans"/>
    <property type="match status" value="1"/>
</dbReference>
<dbReference type="GO" id="GO:0008898">
    <property type="term" value="F:S-adenosylmethionine-homocysteine S-methyltransferase activity"/>
    <property type="evidence" value="ECO:0007669"/>
    <property type="project" value="TreeGrafter"/>
</dbReference>
<dbReference type="GO" id="GO:0033528">
    <property type="term" value="P:S-methylmethionine cycle"/>
    <property type="evidence" value="ECO:0007669"/>
    <property type="project" value="TreeGrafter"/>
</dbReference>
<dbReference type="Proteomes" id="UP000515129">
    <property type="component" value="Chromosome 31"/>
</dbReference>
<proteinExistence type="predicted"/>
<keyword evidence="8" id="KW-1185">Reference proteome</keyword>
<name>A0A6P6KAZ7_CARAU</name>
<dbReference type="RefSeq" id="XP_026069518.1">
    <property type="nucleotide sequence ID" value="XM_026213733.1"/>
</dbReference>